<dbReference type="GO" id="GO:0046933">
    <property type="term" value="F:proton-transporting ATP synthase activity, rotational mechanism"/>
    <property type="evidence" value="ECO:0007669"/>
    <property type="project" value="UniProtKB-UniRule"/>
</dbReference>
<evidence type="ECO:0000256" key="8">
    <source>
        <dbReference type="ARBA" id="ARBA00023196"/>
    </source>
</evidence>
<dbReference type="PANTHER" id="PTHR11693:SF22">
    <property type="entry name" value="ATP SYNTHASE SUBUNIT GAMMA, MITOCHONDRIAL"/>
    <property type="match status" value="1"/>
</dbReference>
<dbReference type="InterPro" id="IPR035968">
    <property type="entry name" value="ATP_synth_F1_ATPase_gsu"/>
</dbReference>
<evidence type="ECO:0000256" key="10">
    <source>
        <dbReference type="HAMAP-Rule" id="MF_00815"/>
    </source>
</evidence>
<dbReference type="CDD" id="cd12151">
    <property type="entry name" value="F1-ATPase_gamma"/>
    <property type="match status" value="1"/>
</dbReference>
<dbReference type="SUPFAM" id="SSF52943">
    <property type="entry name" value="ATP synthase (F1-ATPase), gamma subunit"/>
    <property type="match status" value="1"/>
</dbReference>
<comment type="caution">
    <text evidence="11">The sequence shown here is derived from an EMBL/GenBank/DDBJ whole genome shotgun (WGS) entry which is preliminary data.</text>
</comment>
<evidence type="ECO:0000256" key="4">
    <source>
        <dbReference type="ARBA" id="ARBA00022448"/>
    </source>
</evidence>
<dbReference type="InterPro" id="IPR000131">
    <property type="entry name" value="ATP_synth_F1_gsu"/>
</dbReference>
<evidence type="ECO:0000256" key="2">
    <source>
        <dbReference type="ARBA" id="ARBA00004170"/>
    </source>
</evidence>
<dbReference type="GO" id="GO:0045259">
    <property type="term" value="C:proton-transporting ATP synthase complex"/>
    <property type="evidence" value="ECO:0007669"/>
    <property type="project" value="UniProtKB-KW"/>
</dbReference>
<evidence type="ECO:0000256" key="7">
    <source>
        <dbReference type="ARBA" id="ARBA00023136"/>
    </source>
</evidence>
<comment type="similarity">
    <text evidence="3 10">Belongs to the ATPase gamma chain family.</text>
</comment>
<evidence type="ECO:0000313" key="12">
    <source>
        <dbReference type="Proteomes" id="UP000886865"/>
    </source>
</evidence>
<dbReference type="PROSITE" id="PS00153">
    <property type="entry name" value="ATPASE_GAMMA"/>
    <property type="match status" value="1"/>
</dbReference>
<reference evidence="11" key="2">
    <citation type="journal article" date="2021" name="PeerJ">
        <title>Extensive microbial diversity within the chicken gut microbiome revealed by metagenomics and culture.</title>
        <authorList>
            <person name="Gilroy R."/>
            <person name="Ravi A."/>
            <person name="Getino M."/>
            <person name="Pursley I."/>
            <person name="Horton D.L."/>
            <person name="Alikhan N.F."/>
            <person name="Baker D."/>
            <person name="Gharbi K."/>
            <person name="Hall N."/>
            <person name="Watson M."/>
            <person name="Adriaenssens E.M."/>
            <person name="Foster-Nyarko E."/>
            <person name="Jarju S."/>
            <person name="Secka A."/>
            <person name="Antonio M."/>
            <person name="Oren A."/>
            <person name="Chaudhuri R.R."/>
            <person name="La Ragione R."/>
            <person name="Hildebrand F."/>
            <person name="Pallen M.J."/>
        </authorList>
    </citation>
    <scope>NUCLEOTIDE SEQUENCE</scope>
    <source>
        <strain evidence="11">CHK152-2871</strain>
    </source>
</reference>
<dbReference type="InterPro" id="IPR023632">
    <property type="entry name" value="ATP_synth_F1_gsu_CS"/>
</dbReference>
<dbReference type="NCBIfam" id="TIGR01146">
    <property type="entry name" value="ATPsyn_F1gamma"/>
    <property type="match status" value="1"/>
</dbReference>
<evidence type="ECO:0000256" key="1">
    <source>
        <dbReference type="ARBA" id="ARBA00003456"/>
    </source>
</evidence>
<dbReference type="GO" id="GO:0042777">
    <property type="term" value="P:proton motive force-driven plasma membrane ATP synthesis"/>
    <property type="evidence" value="ECO:0007669"/>
    <property type="project" value="UniProtKB-UniRule"/>
</dbReference>
<comment type="subcellular location">
    <subcellularLocation>
        <location evidence="10">Cell membrane</location>
        <topology evidence="10">Peripheral membrane protein</topology>
    </subcellularLocation>
    <subcellularLocation>
        <location evidence="2">Membrane</location>
        <topology evidence="2">Peripheral membrane protein</topology>
    </subcellularLocation>
</comment>
<evidence type="ECO:0000256" key="9">
    <source>
        <dbReference type="ARBA" id="ARBA00023310"/>
    </source>
</evidence>
<comment type="subunit">
    <text evidence="10">F-type ATPases have 2 components, CF(1) - the catalytic core - and CF(0) - the membrane proton channel. CF(1) has five subunits: alpha(3), beta(3), gamma(1), delta(1), epsilon(1). CF(0) has three main subunits: a, b and c.</text>
</comment>
<dbReference type="Gene3D" id="3.40.1380.10">
    <property type="match status" value="1"/>
</dbReference>
<keyword evidence="4 10" id="KW-0813">Transport</keyword>
<evidence type="ECO:0000256" key="5">
    <source>
        <dbReference type="ARBA" id="ARBA00022781"/>
    </source>
</evidence>
<accession>A0A9D1FGZ0</accession>
<dbReference type="EMBL" id="DVJQ01000006">
    <property type="protein sequence ID" value="HIS73502.1"/>
    <property type="molecule type" value="Genomic_DNA"/>
</dbReference>
<evidence type="ECO:0000256" key="3">
    <source>
        <dbReference type="ARBA" id="ARBA00007681"/>
    </source>
</evidence>
<evidence type="ECO:0000256" key="6">
    <source>
        <dbReference type="ARBA" id="ARBA00023065"/>
    </source>
</evidence>
<dbReference type="PRINTS" id="PR00126">
    <property type="entry name" value="ATPASEGAMMA"/>
</dbReference>
<dbReference type="PANTHER" id="PTHR11693">
    <property type="entry name" value="ATP SYNTHASE GAMMA CHAIN"/>
    <property type="match status" value="1"/>
</dbReference>
<evidence type="ECO:0000313" key="11">
    <source>
        <dbReference type="EMBL" id="HIS73502.1"/>
    </source>
</evidence>
<sequence>MSNLRNIKDRIKSIQNTQKITRAMKMVAAAKVKKAENSVKMSRPFTFELYKMFTKVFKAVSSGVFEPINTERAIDNYPKLLEKREIKTVGFVVMSSNKGLAGAYSANIVRFTLNEVKKALSEGKKVKLYLAGQKAYPALKNAARNLDFEIKSVYSSIMDNPDSTSSLVLAEDLAAQYVSSEIDTIELITTRYQNMMTYKVEKWTLLPVTVKEFHKKEFDEEHNVTHKESSHKIDPLTEFVPDLCSILQKVVPMYITNIIFQAFLEAQASELASRMTAMSAATNNAQEMIRVLTIDYNKARQAQITQELNEVVSGADALK</sequence>
<organism evidence="11 12">
    <name type="scientific">Candidatus Galligastranaerophilus intestinavium</name>
    <dbReference type="NCBI Taxonomy" id="2840836"/>
    <lineage>
        <taxon>Bacteria</taxon>
        <taxon>Candidatus Galligastranaerophilus</taxon>
    </lineage>
</organism>
<keyword evidence="6 10" id="KW-0406">Ion transport</keyword>
<dbReference type="AlphaFoldDB" id="A0A9D1FGZ0"/>
<protein>
    <recommendedName>
        <fullName evidence="10">ATP synthase gamma chain</fullName>
    </recommendedName>
    <alternativeName>
        <fullName evidence="10">ATP synthase F1 sector gamma subunit</fullName>
    </alternativeName>
    <alternativeName>
        <fullName evidence="10">F-ATPase gamma subunit</fullName>
    </alternativeName>
</protein>
<keyword evidence="8 10" id="KW-0139">CF(1)</keyword>
<dbReference type="GO" id="GO:0005524">
    <property type="term" value="F:ATP binding"/>
    <property type="evidence" value="ECO:0007669"/>
    <property type="project" value="UniProtKB-UniRule"/>
</dbReference>
<dbReference type="Gene3D" id="1.10.287.80">
    <property type="entry name" value="ATP synthase, gamma subunit, helix hairpin domain"/>
    <property type="match status" value="2"/>
</dbReference>
<keyword evidence="10" id="KW-1003">Cell membrane</keyword>
<keyword evidence="5 10" id="KW-0375">Hydrogen ion transport</keyword>
<comment type="function">
    <text evidence="1 10">Produces ATP from ADP in the presence of a proton gradient across the membrane. The gamma chain is believed to be important in regulating ATPase activity and the flow of protons through the CF(0) complex.</text>
</comment>
<gene>
    <name evidence="10 11" type="primary">atpG</name>
    <name evidence="11" type="ORF">IAA86_00615</name>
</gene>
<proteinExistence type="inferred from homology"/>
<keyword evidence="9 10" id="KW-0066">ATP synthesis</keyword>
<dbReference type="HAMAP" id="MF_00815">
    <property type="entry name" value="ATP_synth_gamma_bact"/>
    <property type="match status" value="1"/>
</dbReference>
<reference evidence="11" key="1">
    <citation type="submission" date="2020-10" db="EMBL/GenBank/DDBJ databases">
        <authorList>
            <person name="Gilroy R."/>
        </authorList>
    </citation>
    <scope>NUCLEOTIDE SEQUENCE</scope>
    <source>
        <strain evidence="11">CHK152-2871</strain>
    </source>
</reference>
<dbReference type="Pfam" id="PF00231">
    <property type="entry name" value="ATP-synt"/>
    <property type="match status" value="1"/>
</dbReference>
<keyword evidence="7 10" id="KW-0472">Membrane</keyword>
<dbReference type="GO" id="GO:0005886">
    <property type="term" value="C:plasma membrane"/>
    <property type="evidence" value="ECO:0007669"/>
    <property type="project" value="UniProtKB-SubCell"/>
</dbReference>
<name>A0A9D1FGZ0_9BACT</name>
<dbReference type="Proteomes" id="UP000886865">
    <property type="component" value="Unassembled WGS sequence"/>
</dbReference>